<reference evidence="2" key="1">
    <citation type="journal article" date="2015" name="Nature">
        <title>Complex archaea that bridge the gap between prokaryotes and eukaryotes.</title>
        <authorList>
            <person name="Spang A."/>
            <person name="Saw J.H."/>
            <person name="Jorgensen S.L."/>
            <person name="Zaremba-Niedzwiedzka K."/>
            <person name="Martijn J."/>
            <person name="Lind A.E."/>
            <person name="van Eijk R."/>
            <person name="Schleper C."/>
            <person name="Guy L."/>
            <person name="Ettema T.J."/>
        </authorList>
    </citation>
    <scope>NUCLEOTIDE SEQUENCE</scope>
</reference>
<evidence type="ECO:0000256" key="1">
    <source>
        <dbReference type="SAM" id="MobiDB-lite"/>
    </source>
</evidence>
<proteinExistence type="predicted"/>
<dbReference type="EMBL" id="LAZR01007840">
    <property type="protein sequence ID" value="KKM82584.1"/>
    <property type="molecule type" value="Genomic_DNA"/>
</dbReference>
<protein>
    <submittedName>
        <fullName evidence="2">Uncharacterized protein</fullName>
    </submittedName>
</protein>
<feature type="region of interest" description="Disordered" evidence="1">
    <location>
        <begin position="1"/>
        <end position="22"/>
    </location>
</feature>
<accession>A0A0F9KKC5</accession>
<gene>
    <name evidence="2" type="ORF">LCGC14_1318080</name>
</gene>
<evidence type="ECO:0000313" key="2">
    <source>
        <dbReference type="EMBL" id="KKM82584.1"/>
    </source>
</evidence>
<sequence>MSDPTIRFGTARDAAKARQALRKNTTTRRFKVNRAKSGSILSFPGGIARRDTAEAVVKAQNIPLVGGVLASKKISSGILKSSPKRIWREQNAVRTPLHDDPLHQQKISQIRAIIDGPLKKYCKKNTKIYGNNFRHYGTGIKYFIMPSKTTRAQNLARSLLVRYGFTNMDVIITDANSLVIPVRF</sequence>
<name>A0A0F9KKC5_9ZZZZ</name>
<dbReference type="AlphaFoldDB" id="A0A0F9KKC5"/>
<comment type="caution">
    <text evidence="2">The sequence shown here is derived from an EMBL/GenBank/DDBJ whole genome shotgun (WGS) entry which is preliminary data.</text>
</comment>
<organism evidence="2">
    <name type="scientific">marine sediment metagenome</name>
    <dbReference type="NCBI Taxonomy" id="412755"/>
    <lineage>
        <taxon>unclassified sequences</taxon>
        <taxon>metagenomes</taxon>
        <taxon>ecological metagenomes</taxon>
    </lineage>
</organism>